<dbReference type="EMBL" id="MW528418">
    <property type="protein sequence ID" value="UTQ79655.1"/>
    <property type="molecule type" value="mRNA"/>
</dbReference>
<keyword evidence="2" id="KW-1133">Transmembrane helix</keyword>
<keyword evidence="2" id="KW-0472">Membrane</keyword>
<keyword evidence="2" id="KW-0812">Transmembrane</keyword>
<evidence type="ECO:0000313" key="3">
    <source>
        <dbReference type="EMBL" id="UTQ79655.1"/>
    </source>
</evidence>
<dbReference type="Pfam" id="PF16504">
    <property type="entry name" value="SP24"/>
    <property type="match status" value="1"/>
</dbReference>
<evidence type="ECO:0000256" key="2">
    <source>
        <dbReference type="SAM" id="Phobius"/>
    </source>
</evidence>
<accession>A0A976RX42</accession>
<dbReference type="InterPro" id="IPR032441">
    <property type="entry name" value="SP24"/>
</dbReference>
<reference evidence="3" key="1">
    <citation type="submission" date="2021-01" db="EMBL/GenBank/DDBJ databases">
        <authorList>
            <person name="Lu g."/>
            <person name="Ye z."/>
        </authorList>
    </citation>
    <scope>NUCLEOTIDE SEQUENCE</scope>
    <source>
        <strain evidence="3">HIJ1</strain>
    </source>
</reference>
<organism evidence="3">
    <name type="scientific">Aphis craccivora nege-like virus 1</name>
    <dbReference type="NCBI Taxonomy" id="2961853"/>
    <lineage>
        <taxon>Viruses</taxon>
        <taxon>Riboviria</taxon>
    </lineage>
</organism>
<evidence type="ECO:0000256" key="1">
    <source>
        <dbReference type="SAM" id="MobiDB-lite"/>
    </source>
</evidence>
<name>A0A976RX42_9VIRU</name>
<feature type="transmembrane region" description="Helical" evidence="2">
    <location>
        <begin position="20"/>
        <end position="40"/>
    </location>
</feature>
<feature type="transmembrane region" description="Helical" evidence="2">
    <location>
        <begin position="661"/>
        <end position="693"/>
    </location>
</feature>
<feature type="region of interest" description="Disordered" evidence="1">
    <location>
        <begin position="117"/>
        <end position="147"/>
    </location>
</feature>
<sequence>MFTNYIIISRMLAYFECSQYHVIKLVLVAMVCCVCTVTTLDRVEAFTNTIEGVACTVHPGGCVVAYAEKLARCDSSRLYEAGTVTCFVAPVKCLVDKAITDKIAEAMHCRQLKKHEEEKKLHDSGNGGNIVEYPHTPPDEDSLTTDDSREFRLGKNKNTITAYMARKSVMPLIMENTYYEYPLNYGNVLAMSKKEKLAYNNPASARDIEAVLDLTYIGKTVTMMTQPRIVSPYLHRESKLKFNFLNAEKWLNVQLHRWMISMLMPESSKHNLLLHETDSERYTLNYDMEYYPKALMSKSFLLSIRDQPVTFTNVSDKNEKRKTLYSTTELFYLIEDENYSGCLVSKLCSQSRKFYTEPEVIPKPASVTPDNFYKIFMSTYNKDTKTVLFSFPSAKFLRRVCTKICYDTSEKTIFRSLPLLNVYEVGSKSTLNTEWNDFRSNFDSPTSVSDDFITLVNGTSYCISEHNIMPIPCVTQTETHDPSEQVTLVSELDAVEKLSASLIHTLIPIYSEKCKNKIRQYMKTSFTNFVLPLIRLTLNAVVQFVYDYKIVNYVAAIFSTYLITRDVLSTLLYVLTLKIFSEILINSLHIYAFEMTRTKDHTSKDNTVIKSKNQTDKLTQITDRLDMLTKNLSRRRSATLSPTTRQPKTVVRRNRLMRRSFAFLLSLCGKILYTTVTKPYVLMHITTMIFLWMSERHHGTGSWFQTKFKIILQKYLDNTSISHIMEYEKKILSFLAFLPFLYDIPDHGKMLYLVVSVNWVIFSPDRTYWHYSIEAVLLFLLFKLRPRERNMFTAIAVTIFIAMQLF</sequence>
<protein>
    <submittedName>
        <fullName evidence="3">Uncharacterized protein</fullName>
    </submittedName>
</protein>
<proteinExistence type="evidence at transcript level"/>